<dbReference type="AlphaFoldDB" id="J4ICL3"/>
<evidence type="ECO:0000256" key="1">
    <source>
        <dbReference type="SAM" id="MobiDB-lite"/>
    </source>
</evidence>
<proteinExistence type="predicted"/>
<sequence>MGNPPGDDTTDHGDHLYPDHRSTLQPAISRPTDLCNSNNVPPAPLASQPHSFSGSYDAVSLSATMAPGPVVRDVSLCERDLLGIPANMMHGFRSAFVQYEGGSLSGRPDYLCNFKYTGPEASFSSVESLSSWAMERESIQSASISQAGEEPGGKVGCYDQEDSGGGSEGRGRSIRDNGDSAVPFPADGITSTASGTYHIPTAPASDTSMSIVAADADEANIIAVGPAGTREDMVQKPIKSRRSRSWSGRAKSKTPSTTGQNVLPSSLSIQTTAVASATDDSVSRRSSVRLRLKGTAHLENNALHIVGVRDTTEKDDKQRRKGNRSNSGISKSHTSRRTNRGDMLVGSGGSSKPLIPSPSVQSSVVVEQSEYPTSIVNHNESCVEASSIADNSETTWAPPSTDLDVMERAAGQVCIQRPPASTCHPPEAPVGPLHNVQIVVETVSRNDAKQMHTPRPELNLTPWQTHTPTPWLNWQTQMCYPGISPGISSPKLNTPFAGSFPPSSSTIPTLQDTHTDSVGQVEVSMAPVDTNIPLPLWPCIPLPPSTLPNVFSDTSRFEPVPWLPSVPAYTFHPVPTGASEGCLPLCTPSSTFHSDPFRLFLPDSPEQGRYSVSGIPAGSDYSSNRGCEDDVEIVMNQSETSVNVRGSQTDNISLENSVGTTHGM</sequence>
<evidence type="ECO:0000313" key="3">
    <source>
        <dbReference type="Proteomes" id="UP000006352"/>
    </source>
</evidence>
<dbReference type="GeneID" id="24101511"/>
<reference evidence="2 3" key="1">
    <citation type="journal article" date="2012" name="Appl. Environ. Microbiol.">
        <title>Short-read sequencing for genomic analysis of the brown rot fungus Fibroporia radiculosa.</title>
        <authorList>
            <person name="Tang J.D."/>
            <person name="Perkins A.D."/>
            <person name="Sonstegard T.S."/>
            <person name="Schroeder S.G."/>
            <person name="Burgess S.C."/>
            <person name="Diehl S.V."/>
        </authorList>
    </citation>
    <scope>NUCLEOTIDE SEQUENCE [LARGE SCALE GENOMIC DNA]</scope>
    <source>
        <strain evidence="2 3">TFFH 294</strain>
    </source>
</reference>
<dbReference type="Proteomes" id="UP000006352">
    <property type="component" value="Unassembled WGS sequence"/>
</dbReference>
<feature type="region of interest" description="Disordered" evidence="1">
    <location>
        <begin position="309"/>
        <end position="363"/>
    </location>
</feature>
<feature type="region of interest" description="Disordered" evidence="1">
    <location>
        <begin position="231"/>
        <end position="265"/>
    </location>
</feature>
<feature type="compositionally biased region" description="Polar residues" evidence="1">
    <location>
        <begin position="253"/>
        <end position="265"/>
    </location>
</feature>
<dbReference type="InParanoid" id="J4ICL3"/>
<dbReference type="EMBL" id="HE797415">
    <property type="protein sequence ID" value="CCM06611.1"/>
    <property type="molecule type" value="Genomic_DNA"/>
</dbReference>
<protein>
    <submittedName>
        <fullName evidence="2">Uncharacterized protein</fullName>
    </submittedName>
</protein>
<feature type="compositionally biased region" description="Basic and acidic residues" evidence="1">
    <location>
        <begin position="169"/>
        <end position="178"/>
    </location>
</feature>
<feature type="compositionally biased region" description="Basic and acidic residues" evidence="1">
    <location>
        <begin position="9"/>
        <end position="22"/>
    </location>
</feature>
<gene>
    <name evidence="2" type="ORF">FIBRA_08890</name>
</gene>
<feature type="region of interest" description="Disordered" evidence="1">
    <location>
        <begin position="1"/>
        <end position="51"/>
    </location>
</feature>
<feature type="region of interest" description="Disordered" evidence="1">
    <location>
        <begin position="140"/>
        <end position="196"/>
    </location>
</feature>
<dbReference type="HOGENOM" id="CLU_413337_0_0_1"/>
<accession>J4ICL3</accession>
<evidence type="ECO:0000313" key="2">
    <source>
        <dbReference type="EMBL" id="CCM06611.1"/>
    </source>
</evidence>
<keyword evidence="3" id="KW-1185">Reference proteome</keyword>
<organism evidence="2 3">
    <name type="scientific">Fibroporia radiculosa</name>
    <dbReference type="NCBI Taxonomy" id="599839"/>
    <lineage>
        <taxon>Eukaryota</taxon>
        <taxon>Fungi</taxon>
        <taxon>Dikarya</taxon>
        <taxon>Basidiomycota</taxon>
        <taxon>Agaricomycotina</taxon>
        <taxon>Agaricomycetes</taxon>
        <taxon>Polyporales</taxon>
        <taxon>Fibroporiaceae</taxon>
        <taxon>Fibroporia</taxon>
    </lineage>
</organism>
<name>J4ICL3_9APHY</name>
<dbReference type="RefSeq" id="XP_012185894.1">
    <property type="nucleotide sequence ID" value="XM_012330504.1"/>
</dbReference>